<protein>
    <submittedName>
        <fullName evidence="1">Uncharacterized protein</fullName>
    </submittedName>
</protein>
<dbReference type="EMBL" id="CAKJTI010000013">
    <property type="protein sequence ID" value="CAG9613452.1"/>
    <property type="molecule type" value="Genomic_DNA"/>
</dbReference>
<evidence type="ECO:0000313" key="2">
    <source>
        <dbReference type="Proteomes" id="UP000789423"/>
    </source>
</evidence>
<evidence type="ECO:0000313" key="1">
    <source>
        <dbReference type="EMBL" id="CAG9613452.1"/>
    </source>
</evidence>
<gene>
    <name evidence="1" type="ORF">BACCIP111899_02667</name>
</gene>
<dbReference type="Proteomes" id="UP000789423">
    <property type="component" value="Unassembled WGS sequence"/>
</dbReference>
<comment type="caution">
    <text evidence="1">The sequence shown here is derived from an EMBL/GenBank/DDBJ whole genome shotgun (WGS) entry which is preliminary data.</text>
</comment>
<sequence length="59" mass="6865">MIRLHVISPEEMKQTFDISELFGMQKELDKRIGYKGNDKSKKRKLNQSVILTKRAVSIS</sequence>
<name>A0ABN7ZXM9_9BACI</name>
<proteinExistence type="predicted"/>
<accession>A0ABN7ZXM9</accession>
<keyword evidence="2" id="KW-1185">Reference proteome</keyword>
<reference evidence="1 2" key="1">
    <citation type="submission" date="2021-10" db="EMBL/GenBank/DDBJ databases">
        <authorList>
            <person name="Criscuolo A."/>
        </authorList>
    </citation>
    <scope>NUCLEOTIDE SEQUENCE [LARGE SCALE GENOMIC DNA]</scope>
    <source>
        <strain evidence="2">CIP 111899</strain>
    </source>
</reference>
<organism evidence="1 2">
    <name type="scientific">Bacillus rhizoplanae</name>
    <dbReference type="NCBI Taxonomy" id="2880966"/>
    <lineage>
        <taxon>Bacteria</taxon>
        <taxon>Bacillati</taxon>
        <taxon>Bacillota</taxon>
        <taxon>Bacilli</taxon>
        <taxon>Bacillales</taxon>
        <taxon>Bacillaceae</taxon>
        <taxon>Bacillus</taxon>
    </lineage>
</organism>